<reference evidence="2 3" key="1">
    <citation type="submission" date="2019-03" db="EMBL/GenBank/DDBJ databases">
        <title>Genome sequence of Sphingomonas sp. 17J27-24.</title>
        <authorList>
            <person name="Kim M."/>
            <person name="Maeng S."/>
            <person name="Sathiyaraj S."/>
        </authorList>
    </citation>
    <scope>NUCLEOTIDE SEQUENCE [LARGE SCALE GENOMIC DNA]</scope>
    <source>
        <strain evidence="2 3">17J27-24</strain>
    </source>
</reference>
<comment type="caution">
    <text evidence="2">The sequence shown here is derived from an EMBL/GenBank/DDBJ whole genome shotgun (WGS) entry which is preliminary data.</text>
</comment>
<sequence>MAEEALAHRGAALIEAVIDPDGPFLPPRRRRKYVGYLEKALDPGAAGADRIRRPMREEPERTMLQA</sequence>
<dbReference type="EMBL" id="SPDV01000085">
    <property type="protein sequence ID" value="TFI56414.1"/>
    <property type="molecule type" value="Genomic_DNA"/>
</dbReference>
<proteinExistence type="predicted"/>
<protein>
    <submittedName>
        <fullName evidence="2">Uncharacterized protein</fullName>
    </submittedName>
</protein>
<accession>A0A4Y8ZKE8</accession>
<evidence type="ECO:0000313" key="3">
    <source>
        <dbReference type="Proteomes" id="UP000298213"/>
    </source>
</evidence>
<evidence type="ECO:0000313" key="2">
    <source>
        <dbReference type="EMBL" id="TFI56414.1"/>
    </source>
</evidence>
<dbReference type="AlphaFoldDB" id="A0A4Y8ZKE8"/>
<keyword evidence="3" id="KW-1185">Reference proteome</keyword>
<gene>
    <name evidence="2" type="ORF">E2493_20315</name>
</gene>
<dbReference type="Proteomes" id="UP000298213">
    <property type="component" value="Unassembled WGS sequence"/>
</dbReference>
<feature type="compositionally biased region" description="Basic and acidic residues" evidence="1">
    <location>
        <begin position="49"/>
        <end position="66"/>
    </location>
</feature>
<name>A0A4Y8ZKE8_9SPHN</name>
<organism evidence="2 3">
    <name type="scientific">Sphingomonas parva</name>
    <dbReference type="NCBI Taxonomy" id="2555898"/>
    <lineage>
        <taxon>Bacteria</taxon>
        <taxon>Pseudomonadati</taxon>
        <taxon>Pseudomonadota</taxon>
        <taxon>Alphaproteobacteria</taxon>
        <taxon>Sphingomonadales</taxon>
        <taxon>Sphingomonadaceae</taxon>
        <taxon>Sphingomonas</taxon>
    </lineage>
</organism>
<evidence type="ECO:0000256" key="1">
    <source>
        <dbReference type="SAM" id="MobiDB-lite"/>
    </source>
</evidence>
<dbReference type="RefSeq" id="WP_135090520.1">
    <property type="nucleotide sequence ID" value="NZ_SPDV01000085.1"/>
</dbReference>
<feature type="region of interest" description="Disordered" evidence="1">
    <location>
        <begin position="47"/>
        <end position="66"/>
    </location>
</feature>